<comment type="caution">
    <text evidence="5">The sequence shown here is derived from an EMBL/GenBank/DDBJ whole genome shotgun (WGS) entry which is preliminary data.</text>
</comment>
<dbReference type="PROSITE" id="PS50893">
    <property type="entry name" value="ABC_TRANSPORTER_2"/>
    <property type="match status" value="1"/>
</dbReference>
<keyword evidence="2" id="KW-0547">Nucleotide-binding</keyword>
<reference evidence="5 6" key="1">
    <citation type="submission" date="2018-08" db="EMBL/GenBank/DDBJ databases">
        <title>A genome reference for cultivated species of the human gut microbiota.</title>
        <authorList>
            <person name="Zou Y."/>
            <person name="Xue W."/>
            <person name="Luo G."/>
        </authorList>
    </citation>
    <scope>NUCLEOTIDE SEQUENCE [LARGE SCALE GENOMIC DNA]</scope>
    <source>
        <strain evidence="5 6">AM42-38</strain>
    </source>
</reference>
<organism evidence="5 6">
    <name type="scientific">Phocaeicola coprophilus</name>
    <dbReference type="NCBI Taxonomy" id="387090"/>
    <lineage>
        <taxon>Bacteria</taxon>
        <taxon>Pseudomonadati</taxon>
        <taxon>Bacteroidota</taxon>
        <taxon>Bacteroidia</taxon>
        <taxon>Bacteroidales</taxon>
        <taxon>Bacteroidaceae</taxon>
        <taxon>Phocaeicola</taxon>
    </lineage>
</organism>
<dbReference type="InterPro" id="IPR017871">
    <property type="entry name" value="ABC_transporter-like_CS"/>
</dbReference>
<dbReference type="AlphaFoldDB" id="A0A413SZB6"/>
<dbReference type="EMBL" id="QSFT01000016">
    <property type="protein sequence ID" value="RHA75356.1"/>
    <property type="molecule type" value="Genomic_DNA"/>
</dbReference>
<proteinExistence type="inferred from homology"/>
<dbReference type="PANTHER" id="PTHR24220">
    <property type="entry name" value="IMPORT ATP-BINDING PROTEIN"/>
    <property type="match status" value="1"/>
</dbReference>
<evidence type="ECO:0000256" key="2">
    <source>
        <dbReference type="ARBA" id="ARBA00022741"/>
    </source>
</evidence>
<dbReference type="Gene3D" id="3.40.50.300">
    <property type="entry name" value="P-loop containing nucleotide triphosphate hydrolases"/>
    <property type="match status" value="1"/>
</dbReference>
<evidence type="ECO:0000313" key="5">
    <source>
        <dbReference type="EMBL" id="RHA75356.1"/>
    </source>
</evidence>
<evidence type="ECO:0000313" key="6">
    <source>
        <dbReference type="Proteomes" id="UP000283855"/>
    </source>
</evidence>
<name>A0A413SZB6_9BACT</name>
<feature type="domain" description="ABC transporter" evidence="4">
    <location>
        <begin position="4"/>
        <end position="214"/>
    </location>
</feature>
<dbReference type="GO" id="GO:0005524">
    <property type="term" value="F:ATP binding"/>
    <property type="evidence" value="ECO:0007669"/>
    <property type="project" value="UniProtKB-KW"/>
</dbReference>
<dbReference type="InterPro" id="IPR015854">
    <property type="entry name" value="ABC_transpr_LolD-like"/>
</dbReference>
<dbReference type="SUPFAM" id="SSF52540">
    <property type="entry name" value="P-loop containing nucleoside triphosphate hydrolases"/>
    <property type="match status" value="1"/>
</dbReference>
<dbReference type="SMART" id="SM00382">
    <property type="entry name" value="AAA"/>
    <property type="match status" value="1"/>
</dbReference>
<dbReference type="InterPro" id="IPR003439">
    <property type="entry name" value="ABC_transporter-like_ATP-bd"/>
</dbReference>
<dbReference type="PANTHER" id="PTHR24220:SF689">
    <property type="entry name" value="LIPOPROTEIN-RELEASING SYSTEM ATP-BINDING PROTEIN LOLD"/>
    <property type="match status" value="1"/>
</dbReference>
<dbReference type="GO" id="GO:0005886">
    <property type="term" value="C:plasma membrane"/>
    <property type="evidence" value="ECO:0007669"/>
    <property type="project" value="TreeGrafter"/>
</dbReference>
<dbReference type="RefSeq" id="WP_022276871.1">
    <property type="nucleotide sequence ID" value="NZ_CABJGD010000016.1"/>
</dbReference>
<keyword evidence="3 5" id="KW-0067">ATP-binding</keyword>
<evidence type="ECO:0000259" key="4">
    <source>
        <dbReference type="PROSITE" id="PS50893"/>
    </source>
</evidence>
<dbReference type="GO" id="GO:0022857">
    <property type="term" value="F:transmembrane transporter activity"/>
    <property type="evidence" value="ECO:0007669"/>
    <property type="project" value="TreeGrafter"/>
</dbReference>
<dbReference type="PROSITE" id="PS00211">
    <property type="entry name" value="ABC_TRANSPORTER_1"/>
    <property type="match status" value="1"/>
</dbReference>
<dbReference type="InterPro" id="IPR003593">
    <property type="entry name" value="AAA+_ATPase"/>
</dbReference>
<accession>A0A413SZB6</accession>
<evidence type="ECO:0000256" key="3">
    <source>
        <dbReference type="ARBA" id="ARBA00022840"/>
    </source>
</evidence>
<dbReference type="Proteomes" id="UP000283855">
    <property type="component" value="Unassembled WGS sequence"/>
</dbReference>
<gene>
    <name evidence="5" type="ORF">DW921_08535</name>
</gene>
<protein>
    <submittedName>
        <fullName evidence="5">ATP-binding cassette domain-containing protein</fullName>
    </submittedName>
</protein>
<evidence type="ECO:0000256" key="1">
    <source>
        <dbReference type="ARBA" id="ARBA00005417"/>
    </source>
</evidence>
<dbReference type="InterPro" id="IPR027417">
    <property type="entry name" value="P-loop_NTPase"/>
</dbReference>
<dbReference type="GO" id="GO:0016887">
    <property type="term" value="F:ATP hydrolysis activity"/>
    <property type="evidence" value="ECO:0007669"/>
    <property type="project" value="InterPro"/>
</dbReference>
<comment type="similarity">
    <text evidence="1">Belongs to the ABC transporter superfamily.</text>
</comment>
<dbReference type="Pfam" id="PF00005">
    <property type="entry name" value="ABC_tran"/>
    <property type="match status" value="1"/>
</dbReference>
<sequence length="214" mass="24714">MHVIELQQVLPEVFAGNDRITSDVWHRQLAFQKGQKYLVEAASGTGKSSLCSFIYGYRKDYQGILSFDGENIRNISVSRWVEIRKRSLSMLFQELRLFEELTAWENVQLKNSLTGYKKRSEIRQWFEELGIADKWDRKVGQMSFGQQQRVAFIRSLCQPFDFIFLDEPISHLDDGNGRCMARILTEEAARQGAGIIVTSIGKHLELAYDRVLSL</sequence>